<proteinExistence type="predicted"/>
<evidence type="ECO:0000313" key="1">
    <source>
        <dbReference type="EMBL" id="QVI62108.1"/>
    </source>
</evidence>
<dbReference type="RefSeq" id="WP_207339676.1">
    <property type="nucleotide sequence ID" value="NZ_CP074405.1"/>
</dbReference>
<accession>A0ABX8D3S0</accession>
<name>A0ABX8D3S0_9CELL</name>
<evidence type="ECO:0000313" key="2">
    <source>
        <dbReference type="Proteomes" id="UP000677804"/>
    </source>
</evidence>
<dbReference type="Proteomes" id="UP000677804">
    <property type="component" value="Chromosome"/>
</dbReference>
<dbReference type="EMBL" id="CP074405">
    <property type="protein sequence ID" value="QVI62108.1"/>
    <property type="molecule type" value="Genomic_DNA"/>
</dbReference>
<organism evidence="1 2">
    <name type="scientific">Cellulomonas wangleii</name>
    <dbReference type="NCBI Taxonomy" id="2816956"/>
    <lineage>
        <taxon>Bacteria</taxon>
        <taxon>Bacillati</taxon>
        <taxon>Actinomycetota</taxon>
        <taxon>Actinomycetes</taxon>
        <taxon>Micrococcales</taxon>
        <taxon>Cellulomonadaceae</taxon>
        <taxon>Cellulomonas</taxon>
    </lineage>
</organism>
<reference evidence="1 2" key="1">
    <citation type="submission" date="2021-05" db="EMBL/GenBank/DDBJ databases">
        <title>Novel species in genus Cellulomonas.</title>
        <authorList>
            <person name="Zhang G."/>
        </authorList>
    </citation>
    <scope>NUCLEOTIDE SEQUENCE [LARGE SCALE GENOMIC DNA]</scope>
    <source>
        <strain evidence="2">zg-ZUI222</strain>
    </source>
</reference>
<protein>
    <submittedName>
        <fullName evidence="1">Uncharacterized protein</fullName>
    </submittedName>
</protein>
<sequence>MDAQAQATRDRLGTATGLVLDQVPGPDGLVGTVLWEAGKFGVNQGLDVLVDGDVAASHAARLEAQAVRVARLQDAVVAQLVVANDPRHAAGLPSALRSPTGGLIDPVRIIDSPALDAEFAAWMVSTNVDASVQSTYDSVTDAAGEFHAGFGRVQAVFGRA</sequence>
<keyword evidence="2" id="KW-1185">Reference proteome</keyword>
<gene>
    <name evidence="1" type="ORF">KG103_17110</name>
</gene>